<dbReference type="InterPro" id="IPR052396">
    <property type="entry name" value="Meiotic_Drive_Suppr_Kinase"/>
</dbReference>
<dbReference type="PANTHER" id="PTHR37171">
    <property type="entry name" value="SERINE/THREONINE-PROTEIN KINASE YRZF-RELATED"/>
    <property type="match status" value="1"/>
</dbReference>
<keyword evidence="2" id="KW-0418">Kinase</keyword>
<dbReference type="AlphaFoldDB" id="A0A419V4G8"/>
<evidence type="ECO:0000313" key="2">
    <source>
        <dbReference type="EMBL" id="RKD73331.1"/>
    </source>
</evidence>
<dbReference type="GO" id="GO:0005524">
    <property type="term" value="F:ATP binding"/>
    <property type="evidence" value="ECO:0007669"/>
    <property type="project" value="UniProtKB-UniRule"/>
</dbReference>
<dbReference type="PROSITE" id="PS00107">
    <property type="entry name" value="PROTEIN_KINASE_ATP"/>
    <property type="match status" value="1"/>
</dbReference>
<accession>A0A419V4G8</accession>
<feature type="binding site" evidence="1">
    <location>
        <position position="62"/>
    </location>
    <ligand>
        <name>ATP</name>
        <dbReference type="ChEBI" id="CHEBI:30616"/>
    </ligand>
</feature>
<dbReference type="EMBL" id="RAPK01000008">
    <property type="protein sequence ID" value="RKD73331.1"/>
    <property type="molecule type" value="Genomic_DNA"/>
</dbReference>
<keyword evidence="2" id="KW-0808">Transferase</keyword>
<reference evidence="2 3" key="1">
    <citation type="submission" date="2018-09" db="EMBL/GenBank/DDBJ databases">
        <title>Genomic Encyclopedia of Archaeal and Bacterial Type Strains, Phase II (KMG-II): from individual species to whole genera.</title>
        <authorList>
            <person name="Goeker M."/>
        </authorList>
    </citation>
    <scope>NUCLEOTIDE SEQUENCE [LARGE SCALE GENOMIC DNA]</scope>
    <source>
        <strain evidence="2 3">DSM 17008</strain>
    </source>
</reference>
<dbReference type="RefSeq" id="WP_245960950.1">
    <property type="nucleotide sequence ID" value="NZ_RAPK01000008.1"/>
</dbReference>
<sequence>MNTYLALAESVRMINKGTHSILIDYDDTLEFIGKGRSAYVFKIEGTEVVLKVFFPDFAAVAKEEALIYQALGGLEYYPNLYEAGENYLVIDHVKGSTLFQCLQKGMPITENHLKEVDRALQLARNRGLNPSDIHLRNILITDAGDIKIIDVARYRQQKDCTQWDDLKNAFYVYYTRKHFPKKLPVVLLNTVAALYKRKMLPHYGGH</sequence>
<dbReference type="InterPro" id="IPR011009">
    <property type="entry name" value="Kinase-like_dom_sf"/>
</dbReference>
<comment type="caution">
    <text evidence="2">The sequence shown here is derived from an EMBL/GenBank/DDBJ whole genome shotgun (WGS) entry which is preliminary data.</text>
</comment>
<dbReference type="GO" id="GO:0016301">
    <property type="term" value="F:kinase activity"/>
    <property type="evidence" value="ECO:0007669"/>
    <property type="project" value="UniProtKB-KW"/>
</dbReference>
<dbReference type="InterPro" id="IPR017441">
    <property type="entry name" value="Protein_kinase_ATP_BS"/>
</dbReference>
<keyword evidence="1" id="KW-0547">Nucleotide-binding</keyword>
<organism evidence="2 3">
    <name type="scientific">Sinobaca qinghaiensis</name>
    <dbReference type="NCBI Taxonomy" id="342944"/>
    <lineage>
        <taxon>Bacteria</taxon>
        <taxon>Bacillati</taxon>
        <taxon>Bacillota</taxon>
        <taxon>Bacilli</taxon>
        <taxon>Bacillales</taxon>
        <taxon>Sporolactobacillaceae</taxon>
        <taxon>Sinobaca</taxon>
    </lineage>
</organism>
<dbReference type="SUPFAM" id="SSF56112">
    <property type="entry name" value="Protein kinase-like (PK-like)"/>
    <property type="match status" value="1"/>
</dbReference>
<gene>
    <name evidence="2" type="ORF">ATL39_1623</name>
</gene>
<dbReference type="Gene3D" id="1.10.510.10">
    <property type="entry name" value="Transferase(Phosphotransferase) domain 1"/>
    <property type="match status" value="1"/>
</dbReference>
<proteinExistence type="predicted"/>
<keyword evidence="3" id="KW-1185">Reference proteome</keyword>
<evidence type="ECO:0000313" key="3">
    <source>
        <dbReference type="Proteomes" id="UP000285120"/>
    </source>
</evidence>
<protein>
    <submittedName>
        <fullName evidence="2">Putative Ser/Thr protein kinase</fullName>
    </submittedName>
</protein>
<keyword evidence="1" id="KW-0067">ATP-binding</keyword>
<dbReference type="PANTHER" id="PTHR37171:SF1">
    <property type="entry name" value="SERINE_THREONINE-PROTEIN KINASE YRZF-RELATED"/>
    <property type="match status" value="1"/>
</dbReference>
<dbReference type="Proteomes" id="UP000285120">
    <property type="component" value="Unassembled WGS sequence"/>
</dbReference>
<name>A0A419V4G8_9BACL</name>
<evidence type="ECO:0000256" key="1">
    <source>
        <dbReference type="PROSITE-ProRule" id="PRU10141"/>
    </source>
</evidence>